<dbReference type="Proteomes" id="UP001160390">
    <property type="component" value="Unassembled WGS sequence"/>
</dbReference>
<keyword evidence="4" id="KW-1185">Reference proteome</keyword>
<evidence type="ECO:0000313" key="3">
    <source>
        <dbReference type="EMBL" id="CAI6097955.1"/>
    </source>
</evidence>
<evidence type="ECO:0000313" key="4">
    <source>
        <dbReference type="Proteomes" id="UP001160390"/>
    </source>
</evidence>
<evidence type="ECO:0000256" key="1">
    <source>
        <dbReference type="SAM" id="MobiDB-lite"/>
    </source>
</evidence>
<reference evidence="3" key="1">
    <citation type="submission" date="2023-01" db="EMBL/GenBank/DDBJ databases">
        <authorList>
            <person name="Piombo E."/>
        </authorList>
    </citation>
    <scope>NUCLEOTIDE SEQUENCE</scope>
</reference>
<feature type="compositionally biased region" description="Polar residues" evidence="1">
    <location>
        <begin position="442"/>
        <end position="453"/>
    </location>
</feature>
<protein>
    <recommendedName>
        <fullName evidence="2">Heterokaryon incompatibility domain-containing protein</fullName>
    </recommendedName>
</protein>
<organism evidence="3 4">
    <name type="scientific">Clonostachys chloroleuca</name>
    <dbReference type="NCBI Taxonomy" id="1926264"/>
    <lineage>
        <taxon>Eukaryota</taxon>
        <taxon>Fungi</taxon>
        <taxon>Dikarya</taxon>
        <taxon>Ascomycota</taxon>
        <taxon>Pezizomycotina</taxon>
        <taxon>Sordariomycetes</taxon>
        <taxon>Hypocreomycetidae</taxon>
        <taxon>Hypocreales</taxon>
        <taxon>Bionectriaceae</taxon>
        <taxon>Clonostachys</taxon>
    </lineage>
</organism>
<dbReference type="PANTHER" id="PTHR33112:SF12">
    <property type="entry name" value="HETEROKARYON INCOMPATIBILITY DOMAIN-CONTAINING PROTEIN"/>
    <property type="match status" value="1"/>
</dbReference>
<comment type="caution">
    <text evidence="3">The sequence shown here is derived from an EMBL/GenBank/DDBJ whole genome shotgun (WGS) entry which is preliminary data.</text>
</comment>
<dbReference type="PANTHER" id="PTHR33112">
    <property type="entry name" value="DOMAIN PROTEIN, PUTATIVE-RELATED"/>
    <property type="match status" value="1"/>
</dbReference>
<dbReference type="AlphaFoldDB" id="A0AA35MJX4"/>
<dbReference type="EMBL" id="CABFNP030001297">
    <property type="protein sequence ID" value="CAI6097955.1"/>
    <property type="molecule type" value="Genomic_DNA"/>
</dbReference>
<sequence length="885" mass="99080">MASEESSAVAKPACVSQVSGFCASVWTSAANLAAYAKREVGETIEDIKFSPGEVANQTKNDVLDTSRKLHGQPGLCTTCESFPSGGFRSTTAQCLTWTTPLSRILYHSDWCQMCRFLLDMLCRPDNDPLRHPEVAPHLQKDMRGMSMSEWSEQGWKYTDANWPFGRGELRAEGATYRLGHANEQFTVLAARMGRQLVAQLASPKSTKPKPKPRSDWSLIEEGRKSLTRHPKACDLVLNIITSQDQNSAGMIFATLLGSGNRPGGLTGATNELWYGNVLDKDWIDAAIGKRWIQECLEKHCEKCSRPGWSAAMEKLDFLRVIDVERMCLVEIEDPGTCRFIALSYMWGGGIKKCKLEESHLQAWSQPGGLSTIANTLPLTIRDSIEVVKRLGERYLWVDSLCIQQDGGDEKDRQIAAMDRIYGTALLTIVAASGYNANAGLQGVNTTDPGTSDSKSSHPRDLSQPSVKLNQDEAHIIAPFESIQDIPKLAWSSRGWTFQEKALSRRLLIFCGEEVTWHCREMICREDMVNDDAENRSKPLEWLRLNPQHFQLFQGPDPFWVDRSTIRDKNAKTHLVRSSAMGEYARVVKEYSSRQLTDKGYVIFALQGLLNILSGAMLTEFRYGLPENLFDVSVLWAPRGILKRRCTSNEWWEGTMGHASCLSVNRDTDGRAISAKNAELGEEGIRPWIHWYALDASKRGLRCLDTVLGTLPEIPLEWEGRPYGFHQSTRLELETEIVGELSGENLDRHHIVFRTSCANCILQLGKTIDESYPGVNELTAYVLGPRDTRRLLSADIKDSEHQRVGHVVLDTEPPTGGQETILVAITESQPLHLGIQFQDAEEYSCSRVMLLLKTPNSDIFERLGLGNIWKTAWIFAQPSPKTIVLG</sequence>
<feature type="domain" description="Heterokaryon incompatibility" evidence="2">
    <location>
        <begin position="339"/>
        <end position="499"/>
    </location>
</feature>
<gene>
    <name evidence="3" type="ORF">CCHLO57077_00005650</name>
</gene>
<dbReference type="Pfam" id="PF06985">
    <property type="entry name" value="HET"/>
    <property type="match status" value="1"/>
</dbReference>
<name>A0AA35MJX4_9HYPO</name>
<dbReference type="InterPro" id="IPR010730">
    <property type="entry name" value="HET"/>
</dbReference>
<feature type="region of interest" description="Disordered" evidence="1">
    <location>
        <begin position="440"/>
        <end position="465"/>
    </location>
</feature>
<evidence type="ECO:0000259" key="2">
    <source>
        <dbReference type="Pfam" id="PF06985"/>
    </source>
</evidence>
<proteinExistence type="predicted"/>
<accession>A0AA35MJX4</accession>